<dbReference type="Proteomes" id="UP000199639">
    <property type="component" value="Unassembled WGS sequence"/>
</dbReference>
<organism evidence="2 3">
    <name type="scientific">Cryobacterium flavum</name>
    <dbReference type="NCBI Taxonomy" id="1424659"/>
    <lineage>
        <taxon>Bacteria</taxon>
        <taxon>Bacillati</taxon>
        <taxon>Actinomycetota</taxon>
        <taxon>Actinomycetes</taxon>
        <taxon>Micrococcales</taxon>
        <taxon>Microbacteriaceae</taxon>
        <taxon>Cryobacterium</taxon>
    </lineage>
</organism>
<reference evidence="2 3" key="1">
    <citation type="submission" date="2016-10" db="EMBL/GenBank/DDBJ databases">
        <authorList>
            <person name="Varghese N."/>
            <person name="Submissions S."/>
        </authorList>
    </citation>
    <scope>NUCLEOTIDE SEQUENCE [LARGE SCALE GENOMIC DNA]</scope>
    <source>
        <strain evidence="2 3">CGMCC 1.11215</strain>
    </source>
</reference>
<evidence type="ECO:0000256" key="1">
    <source>
        <dbReference type="SAM" id="MobiDB-lite"/>
    </source>
</evidence>
<protein>
    <submittedName>
        <fullName evidence="2">Uncharacterized protein</fullName>
    </submittedName>
</protein>
<feature type="region of interest" description="Disordered" evidence="1">
    <location>
        <begin position="1"/>
        <end position="29"/>
    </location>
</feature>
<accession>A0A5E9G431</accession>
<proteinExistence type="predicted"/>
<gene>
    <name evidence="2" type="ORF">SAMN05216368_1186</name>
</gene>
<sequence length="29" mass="3016">MTRLDQAESDAESKGTSTAYLGGAIVTSR</sequence>
<evidence type="ECO:0000313" key="3">
    <source>
        <dbReference type="Proteomes" id="UP000199639"/>
    </source>
</evidence>
<dbReference type="AlphaFoldDB" id="A0A5E9G431"/>
<name>A0A5E9G431_9MICO</name>
<dbReference type="EMBL" id="FNIB01000018">
    <property type="protein sequence ID" value="SDO42532.1"/>
    <property type="molecule type" value="Genomic_DNA"/>
</dbReference>
<evidence type="ECO:0000313" key="2">
    <source>
        <dbReference type="EMBL" id="SDO42532.1"/>
    </source>
</evidence>